<dbReference type="Proteomes" id="UP000887116">
    <property type="component" value="Unassembled WGS sequence"/>
</dbReference>
<protein>
    <submittedName>
        <fullName evidence="2">Uncharacterized protein</fullName>
    </submittedName>
</protein>
<feature type="compositionally biased region" description="Polar residues" evidence="1">
    <location>
        <begin position="850"/>
        <end position="861"/>
    </location>
</feature>
<organism evidence="2 3">
    <name type="scientific">Trichonephila clavata</name>
    <name type="common">Joro spider</name>
    <name type="synonym">Nephila clavata</name>
    <dbReference type="NCBI Taxonomy" id="2740835"/>
    <lineage>
        <taxon>Eukaryota</taxon>
        <taxon>Metazoa</taxon>
        <taxon>Ecdysozoa</taxon>
        <taxon>Arthropoda</taxon>
        <taxon>Chelicerata</taxon>
        <taxon>Arachnida</taxon>
        <taxon>Araneae</taxon>
        <taxon>Araneomorphae</taxon>
        <taxon>Entelegynae</taxon>
        <taxon>Araneoidea</taxon>
        <taxon>Nephilidae</taxon>
        <taxon>Trichonephila</taxon>
    </lineage>
</organism>
<feature type="region of interest" description="Disordered" evidence="1">
    <location>
        <begin position="2060"/>
        <end position="2117"/>
    </location>
</feature>
<feature type="region of interest" description="Disordered" evidence="1">
    <location>
        <begin position="185"/>
        <end position="289"/>
    </location>
</feature>
<feature type="region of interest" description="Disordered" evidence="1">
    <location>
        <begin position="531"/>
        <end position="555"/>
    </location>
</feature>
<dbReference type="EMBL" id="BMAO01009590">
    <property type="protein sequence ID" value="GFR31806.1"/>
    <property type="molecule type" value="Genomic_DNA"/>
</dbReference>
<feature type="compositionally biased region" description="Basic and acidic residues" evidence="1">
    <location>
        <begin position="185"/>
        <end position="196"/>
    </location>
</feature>
<feature type="region of interest" description="Disordered" evidence="1">
    <location>
        <begin position="1548"/>
        <end position="1577"/>
    </location>
</feature>
<feature type="compositionally biased region" description="Basic residues" evidence="1">
    <location>
        <begin position="208"/>
        <end position="219"/>
    </location>
</feature>
<evidence type="ECO:0000313" key="3">
    <source>
        <dbReference type="Proteomes" id="UP000887116"/>
    </source>
</evidence>
<feature type="compositionally biased region" description="Polar residues" evidence="1">
    <location>
        <begin position="1928"/>
        <end position="1944"/>
    </location>
</feature>
<feature type="compositionally biased region" description="Polar residues" evidence="1">
    <location>
        <begin position="137"/>
        <end position="157"/>
    </location>
</feature>
<feature type="compositionally biased region" description="Basic residues" evidence="1">
    <location>
        <begin position="2083"/>
        <end position="2105"/>
    </location>
</feature>
<accession>A0A8X6K5D2</accession>
<feature type="region of interest" description="Disordered" evidence="1">
    <location>
        <begin position="1"/>
        <end position="52"/>
    </location>
</feature>
<feature type="compositionally biased region" description="Low complexity" evidence="1">
    <location>
        <begin position="1458"/>
        <end position="1472"/>
    </location>
</feature>
<feature type="compositionally biased region" description="Polar residues" evidence="1">
    <location>
        <begin position="36"/>
        <end position="49"/>
    </location>
</feature>
<feature type="region of interest" description="Disordered" evidence="1">
    <location>
        <begin position="325"/>
        <end position="387"/>
    </location>
</feature>
<evidence type="ECO:0000313" key="2">
    <source>
        <dbReference type="EMBL" id="GFR31806.1"/>
    </source>
</evidence>
<feature type="compositionally biased region" description="Polar residues" evidence="1">
    <location>
        <begin position="371"/>
        <end position="387"/>
    </location>
</feature>
<feature type="compositionally biased region" description="Low complexity" evidence="1">
    <location>
        <begin position="1554"/>
        <end position="1566"/>
    </location>
</feature>
<feature type="region of interest" description="Disordered" evidence="1">
    <location>
        <begin position="1458"/>
        <end position="1482"/>
    </location>
</feature>
<feature type="region of interest" description="Disordered" evidence="1">
    <location>
        <begin position="1838"/>
        <end position="1878"/>
    </location>
</feature>
<feature type="region of interest" description="Disordered" evidence="1">
    <location>
        <begin position="448"/>
        <end position="486"/>
    </location>
</feature>
<keyword evidence="3" id="KW-1185">Reference proteome</keyword>
<gene>
    <name evidence="2" type="primary">AVEN_238546_1</name>
    <name evidence="2" type="ORF">TNCT_645721</name>
</gene>
<feature type="region of interest" description="Disordered" evidence="1">
    <location>
        <begin position="1921"/>
        <end position="1944"/>
    </location>
</feature>
<feature type="region of interest" description="Disordered" evidence="1">
    <location>
        <begin position="108"/>
        <end position="171"/>
    </location>
</feature>
<feature type="compositionally biased region" description="Polar residues" evidence="1">
    <location>
        <begin position="264"/>
        <end position="275"/>
    </location>
</feature>
<feature type="compositionally biased region" description="Polar residues" evidence="1">
    <location>
        <begin position="345"/>
        <end position="359"/>
    </location>
</feature>
<sequence length="2365" mass="268922">MHFNDRSKIAFKGLKNSTQHTLHSPNNPEERHEASNYKSLSRNGRNQHSVKYPLPPMDYLSRTSLLNGTNAQIDLIGKEIDGIKLDSYNFPSNERNSGDKQRIFDTKFEHETANGGDKNITTANRIRNPRSVPFGSRLSSRSSPKPNTNSQTTTIRPNGSGLGGNANKLNSVPEDIEYNTRNHAEDKEKFVSHEDSSTSSVSSEVRRKGFRGTRRRVKNRTSQQVSITEPPQISEKDDESEEKSKRTDTSELEQSPTEVDLYDVSSTDKPNFPSTESEEPFNFMRTSSNRRRFNKLNFTSKYKTFSTRRPSPHHNPVNRKVAVTFPKQATKSEVSEKEKTSSVTNEFESLVSSKPASSADNEELHRGGHTGNQKAFSTDSNASFSSMRTSFPKRKFNKTNFISQNESLRNNRLTSAPYVSVPKTDESLLKHNIKETPNTFKNEFEAFTSNTQTQDKVNEESPTAEDTSSQKAESSKSDTTFSSLRTNLNRRRFNKLNFTSQNESLKKVTDIPRIRFNERQVKPTTPFVSFRQNGNRFTRRPSNYSNHTQQNAAVSQPTRITAKNFHSGHPSKGLSDQVTTFKPSHFSFNNKRRIPSITTKRTGSSLDFPAQFNSYKSHESDYTRRKSSSYDSFVEHSSKATTIVDNAYSRTEATFLPSEKLSEYSFSTDTTQLPMNEHISNINYNKKQNNENEGYEAYQTPFTSVIDISSSYELKSTTQSDQTESLLLKPEKMPNSPNSFSYTKRLYTNPDLRSNAASAKYSEEITLLSTPAPAVLFTNPENYGHQESNEFLSFEDDKSVTSTEGHQNWVSTFSQESYDTSLSPFLTTEEPNKLEYKEQTSFENKKLQRTRSFPKTNSWKSRPSEYDADSFSSSMEILSESPFFTVYHQPESKRIVKPSESNRIVSLENRHTSPRVFYNSNNDLHAIDLSTRKPTFDPQLEYNITSSTSSWTPNQTETVSNIENIESQESEIQTSKEDKNLTISKELDVQTHTNASTKEPKLYFYSSANNQNSSIQISLSQPNITNFQYFTKPESLTAKQWHKTVPLSKPLIKSPLSTVFDTSKENGQYYHYVMNMGQNPSTNENKKTKIYSTGNALYKILNETGLSFHTSSTEDGQYISDNSFKVTEIPSPFLISTVKDINEGDSINNHTQDLNVKNNANDIAEIILDSAENSTITMYKNGSERNNLAFIIQPTTSESSSNEESEAYSTLSSFIGVFNDSLLNESSKDIIYSESYTTRSTSETIGDDSLKEPSTPVVLSETTTISSSLSELFSNKTTNNNSLPMEFLDEATSITLVGTEINVTETPINVFTDSYNQTYFNETILPMNENIPVSILIDNASIKLDTGNFLNIPQKESTTLKPNAEEQSETTLISVDYDIFSLMTTPNPIVTDRQKTDIHRIDSADINKDTNRNEEIINVTQFPNSTLKTFEAADFKPSIPLNISATNEALNINIQNVSNKSQNSNSNQGIQQDTKRHNSDNTETYGIEKQNMFQSEHRGVTSHPIMELVIQNSDVNDFVTKMNDMPVVIKIFNPKTQRYHSVLITPEGKKKKIASSSNSAAYSKNSTPPKETPSHTSDIFESEMVGNNEERETKIIQGSGKELTASEQSPNDDKYFDIFSPGGSFELDAPNPTSIGAHQITKIHSKPEGSLININDLKELLLKSIDKNKNLENVPDYKYTTESTTEFPNLERENLVDKLSFLTDISSSDEATSNYPLENIPFSVSESVVISEESENNNGNDELEDATGDRQNIFIQQKTEVLEEPQLISPLSSESDDPLKTVLNIMESYRSPKPNLNEQEKVPFIVPLKTESSLSVEPLTEKPLHLIPIYFETDDYETTEESQRIQSFQNPDRSLPHNYFSEKYDSGTAPKISSSGPSSDALIYKTESIDNIKHLTNSHRRTDIQRIQDFGDLRWFNHGAPRKPFSKASDTSNHNTESNDSSRTNIKHIQDFGDLKWLSHGASQVPQSSPPSDISVHKDIRIDNNKPWINSNIRSDSQTIQDFEDHKWVNHGTFQQYSRPDTRFESPNIRSYTTGNHHHKSSYNKDINTQTSQDQYLNNEDLSRPFYPSSLPEPKNPEAISKEHKKPKSNRRRKNKRRRTQKLRRGNTPQYKRSDLSSDVLLQEASSNNHQVYILPAETEANNPHLQQFTYGEAPRSNKDTLRRNHQIIDEDEGSKINNKYTPDITYTDPQRLHQVLEVNDEEVKEKHNEEFILGDIPRHIDQVIDTKDEREYRNKNVQDTINRVSSEHNHEIPDAIIEKESKKIVQESTFEKDSKENYRLPIDNSEVMISDKLTEIPTYQHIQSSIPLQTAEHKIYQAPENNEDRKVNVYVLENPNLELYPNISFQKNSHMFCIKNFLAMISHH</sequence>
<reference evidence="2" key="1">
    <citation type="submission" date="2020-07" db="EMBL/GenBank/DDBJ databases">
        <title>Multicomponent nature underlies the extraordinary mechanical properties of spider dragline silk.</title>
        <authorList>
            <person name="Kono N."/>
            <person name="Nakamura H."/>
            <person name="Mori M."/>
            <person name="Yoshida Y."/>
            <person name="Ohtoshi R."/>
            <person name="Malay A.D."/>
            <person name="Moran D.A.P."/>
            <person name="Tomita M."/>
            <person name="Numata K."/>
            <person name="Arakawa K."/>
        </authorList>
    </citation>
    <scope>NUCLEOTIDE SEQUENCE</scope>
</reference>
<feature type="compositionally biased region" description="Polar residues" evidence="1">
    <location>
        <begin position="448"/>
        <end position="480"/>
    </location>
</feature>
<feature type="region of interest" description="Disordered" evidence="1">
    <location>
        <begin position="2018"/>
        <end position="2045"/>
    </location>
</feature>
<feature type="compositionally biased region" description="Polar residues" evidence="1">
    <location>
        <begin position="15"/>
        <end position="27"/>
    </location>
</feature>
<dbReference type="OrthoDB" id="6433123at2759"/>
<comment type="caution">
    <text evidence="2">The sequence shown here is derived from an EMBL/GenBank/DDBJ whole genome shotgun (WGS) entry which is preliminary data.</text>
</comment>
<feature type="region of interest" description="Disordered" evidence="1">
    <location>
        <begin position="839"/>
        <end position="865"/>
    </location>
</feature>
<feature type="compositionally biased region" description="Polar residues" evidence="1">
    <location>
        <begin position="220"/>
        <end position="231"/>
    </location>
</feature>
<evidence type="ECO:0000256" key="1">
    <source>
        <dbReference type="SAM" id="MobiDB-lite"/>
    </source>
</evidence>
<name>A0A8X6K5D2_TRICU</name>
<proteinExistence type="predicted"/>